<dbReference type="AlphaFoldDB" id="I3J668"/>
<accession>I3J668</accession>
<dbReference type="Pfam" id="PF00514">
    <property type="entry name" value="Arm"/>
    <property type="match status" value="2"/>
</dbReference>
<comment type="similarity">
    <text evidence="2">Belongs to the beta-catenin family.</text>
</comment>
<dbReference type="PROSITE" id="PS50176">
    <property type="entry name" value="ARM_REPEAT"/>
    <property type="match status" value="2"/>
</dbReference>
<dbReference type="InParanoid" id="I3J668"/>
<evidence type="ECO:0000256" key="5">
    <source>
        <dbReference type="ARBA" id="ARBA00022949"/>
    </source>
</evidence>
<dbReference type="PANTHER" id="PTHR10372">
    <property type="entry name" value="PLAKOPHILLIN-RELATED"/>
    <property type="match status" value="1"/>
</dbReference>
<dbReference type="GeneTree" id="ENSGT00940000159515"/>
<keyword evidence="3" id="KW-0677">Repeat</keyword>
<dbReference type="GO" id="GO:0005634">
    <property type="term" value="C:nucleus"/>
    <property type="evidence" value="ECO:0007669"/>
    <property type="project" value="TreeGrafter"/>
</dbReference>
<dbReference type="Gene3D" id="1.25.10.10">
    <property type="entry name" value="Leucine-rich Repeat Variant"/>
    <property type="match status" value="1"/>
</dbReference>
<dbReference type="GO" id="GO:0005886">
    <property type="term" value="C:plasma membrane"/>
    <property type="evidence" value="ECO:0007669"/>
    <property type="project" value="TreeGrafter"/>
</dbReference>
<evidence type="ECO:0000256" key="1">
    <source>
        <dbReference type="ARBA" id="ARBA00004282"/>
    </source>
</evidence>
<dbReference type="GO" id="GO:0098609">
    <property type="term" value="P:cell-cell adhesion"/>
    <property type="evidence" value="ECO:0007669"/>
    <property type="project" value="InterPro"/>
</dbReference>
<evidence type="ECO:0000256" key="6">
    <source>
        <dbReference type="PROSITE-ProRule" id="PRU00259"/>
    </source>
</evidence>
<dbReference type="GO" id="GO:0005912">
    <property type="term" value="C:adherens junction"/>
    <property type="evidence" value="ECO:0007669"/>
    <property type="project" value="TreeGrafter"/>
</dbReference>
<feature type="region of interest" description="Disordered" evidence="7">
    <location>
        <begin position="113"/>
        <end position="177"/>
    </location>
</feature>
<feature type="region of interest" description="Disordered" evidence="7">
    <location>
        <begin position="48"/>
        <end position="73"/>
    </location>
</feature>
<dbReference type="PANTHER" id="PTHR10372:SF1">
    <property type="entry name" value="PLAKOPHILIN-3"/>
    <property type="match status" value="1"/>
</dbReference>
<dbReference type="GO" id="GO:0005737">
    <property type="term" value="C:cytoplasm"/>
    <property type="evidence" value="ECO:0007669"/>
    <property type="project" value="TreeGrafter"/>
</dbReference>
<evidence type="ECO:0000313" key="8">
    <source>
        <dbReference type="Ensembl" id="ENSONIP00000004358.2"/>
    </source>
</evidence>
<feature type="region of interest" description="Disordered" evidence="7">
    <location>
        <begin position="202"/>
        <end position="236"/>
    </location>
</feature>
<keyword evidence="5" id="KW-0965">Cell junction</keyword>
<dbReference type="Ensembl" id="ENSONIT00000004360.2">
    <property type="protein sequence ID" value="ENSONIP00000004358.2"/>
    <property type="gene ID" value="ENSONIG00000003463.2"/>
</dbReference>
<dbReference type="OMA" id="WQHHASR"/>
<reference evidence="8" key="2">
    <citation type="submission" date="2025-08" db="UniProtKB">
        <authorList>
            <consortium name="Ensembl"/>
        </authorList>
    </citation>
    <scope>IDENTIFICATION</scope>
</reference>
<dbReference type="FunCoup" id="I3J668">
    <property type="interactions" value="493"/>
</dbReference>
<feature type="compositionally biased region" description="Polar residues" evidence="7">
    <location>
        <begin position="154"/>
        <end position="165"/>
    </location>
</feature>
<feature type="repeat" description="ARM" evidence="6">
    <location>
        <begin position="310"/>
        <end position="352"/>
    </location>
</feature>
<comment type="subcellular location">
    <subcellularLocation>
        <location evidence="1">Cell junction</location>
    </subcellularLocation>
</comment>
<dbReference type="InterPro" id="IPR011989">
    <property type="entry name" value="ARM-like"/>
</dbReference>
<proteinExistence type="inferred from homology"/>
<feature type="repeat" description="ARM" evidence="6">
    <location>
        <begin position="352"/>
        <end position="394"/>
    </location>
</feature>
<keyword evidence="4" id="KW-0130">Cell adhesion</keyword>
<name>I3J668_ORENI</name>
<gene>
    <name evidence="8" type="primary">PKP3</name>
    <name evidence="8" type="synonym">LOC100695882</name>
</gene>
<dbReference type="InterPro" id="IPR000225">
    <property type="entry name" value="Armadillo"/>
</dbReference>
<evidence type="ECO:0000256" key="2">
    <source>
        <dbReference type="ARBA" id="ARBA00005462"/>
    </source>
</evidence>
<organism evidence="8 9">
    <name type="scientific">Oreochromis niloticus</name>
    <name type="common">Nile tilapia</name>
    <name type="synonym">Tilapia nilotica</name>
    <dbReference type="NCBI Taxonomy" id="8128"/>
    <lineage>
        <taxon>Eukaryota</taxon>
        <taxon>Metazoa</taxon>
        <taxon>Chordata</taxon>
        <taxon>Craniata</taxon>
        <taxon>Vertebrata</taxon>
        <taxon>Euteleostomi</taxon>
        <taxon>Actinopterygii</taxon>
        <taxon>Neopterygii</taxon>
        <taxon>Teleostei</taxon>
        <taxon>Neoteleostei</taxon>
        <taxon>Acanthomorphata</taxon>
        <taxon>Ovalentaria</taxon>
        <taxon>Cichlomorphae</taxon>
        <taxon>Cichliformes</taxon>
        <taxon>Cichlidae</taxon>
        <taxon>African cichlids</taxon>
        <taxon>Pseudocrenilabrinae</taxon>
        <taxon>Oreochromini</taxon>
        <taxon>Oreochromis</taxon>
    </lineage>
</organism>
<evidence type="ECO:0000256" key="7">
    <source>
        <dbReference type="SAM" id="MobiDB-lite"/>
    </source>
</evidence>
<dbReference type="InterPro" id="IPR028435">
    <property type="entry name" value="Plakophilin/d_Catenin"/>
</dbReference>
<dbReference type="InterPro" id="IPR016024">
    <property type="entry name" value="ARM-type_fold"/>
</dbReference>
<evidence type="ECO:0000313" key="9">
    <source>
        <dbReference type="Proteomes" id="UP000005207"/>
    </source>
</evidence>
<protein>
    <submittedName>
        <fullName evidence="8">Plakophilin 3</fullName>
    </submittedName>
</protein>
<feature type="compositionally biased region" description="Low complexity" evidence="7">
    <location>
        <begin position="204"/>
        <end position="223"/>
    </location>
</feature>
<dbReference type="eggNOG" id="KOG1048">
    <property type="taxonomic scope" value="Eukaryota"/>
</dbReference>
<dbReference type="Proteomes" id="UP000005207">
    <property type="component" value="Linkage group LG1"/>
</dbReference>
<dbReference type="SMART" id="SM00185">
    <property type="entry name" value="ARM"/>
    <property type="match status" value="6"/>
</dbReference>
<keyword evidence="9" id="KW-1185">Reference proteome</keyword>
<sequence>MNVGIPEGCFLSALQPNSSCTAYVVPSDGPSPDPVAKARRVREQVRMRLAERKSSSLSRLEGSTGENPPEMKSYGHAHGFSSRSMINTPSRVMAVPTVPLPASGFSSRSAVDTTSRLTHKGGAVVHSSSQTSQVYSRSRRSKSLTQGEHEALPVTSSGRLENPSLTLPAPPPGTLRRSLSGILAQEKGYWQEEELPQHRITNRQQHYQQQQQSSSLGQEGWQQHVSRSSGTMHRAASLRSLRSVGKGVDVFDGASIHSNDPLGEMQNLDMPTAVKYLSESDAHLQVVGAAFIQHQCYHSRDAKNQVRVLQGVPALVQLFSSDNQEVKRYATAATRNLIYESAENKVALIDAGGLTPLVSLLNEPDEELRKTITGVLWNLSSRDNLKEKLSREALPVLTQKVLIPLCRSIPLSPSERDIFNSTTGCLRNLSSVNERTRQKMREMPGLVDSLVTYIQQEEQADEKGLENSLCVMRNLSYQLYSELPPSVQLRLEGPSRASANREIETIGCFTLHSKKNVEVRNLPTLSQPKGSEWLWHPKVVGLYKLILQNSDYSSCSREAAIGALQNITVGDARWASVLCMVIIEKERMLPVLLDLLDTNSDTELRPLSGLLRNLTRHANDKQHMAKNMVGLLVSKLPADGLQKTPSSDVVVNLCGALNHLVTCSSSAARDVCHFNGIPKLVGIKTSHDSSSGSQKAARAASTVLCNMFQYKKLHRDYRLVSFMRPFT</sequence>
<reference evidence="9" key="1">
    <citation type="submission" date="2012-01" db="EMBL/GenBank/DDBJ databases">
        <title>The Genome Sequence of Oreochromis niloticus (Nile Tilapia).</title>
        <authorList>
            <consortium name="Broad Institute Genome Assembly Team"/>
            <consortium name="Broad Institute Sequencing Platform"/>
            <person name="Di Palma F."/>
            <person name="Johnson J."/>
            <person name="Lander E.S."/>
            <person name="Lindblad-Toh K."/>
        </authorList>
    </citation>
    <scope>NUCLEOTIDE SEQUENCE [LARGE SCALE GENOMIC DNA]</scope>
</reference>
<reference evidence="8" key="3">
    <citation type="submission" date="2025-09" db="UniProtKB">
        <authorList>
            <consortium name="Ensembl"/>
        </authorList>
    </citation>
    <scope>IDENTIFICATION</scope>
</reference>
<evidence type="ECO:0000256" key="3">
    <source>
        <dbReference type="ARBA" id="ARBA00022737"/>
    </source>
</evidence>
<evidence type="ECO:0000256" key="4">
    <source>
        <dbReference type="ARBA" id="ARBA00022889"/>
    </source>
</evidence>
<dbReference type="SUPFAM" id="SSF48371">
    <property type="entry name" value="ARM repeat"/>
    <property type="match status" value="1"/>
</dbReference>
<feature type="compositionally biased region" description="Low complexity" evidence="7">
    <location>
        <begin position="124"/>
        <end position="136"/>
    </location>
</feature>